<dbReference type="EMBL" id="JAIWYP010000015">
    <property type="protein sequence ID" value="KAH3705673.1"/>
    <property type="molecule type" value="Genomic_DNA"/>
</dbReference>
<reference evidence="5" key="1">
    <citation type="journal article" date="2019" name="bioRxiv">
        <title>The Genome of the Zebra Mussel, Dreissena polymorpha: A Resource for Invasive Species Research.</title>
        <authorList>
            <person name="McCartney M.A."/>
            <person name="Auch B."/>
            <person name="Kono T."/>
            <person name="Mallez S."/>
            <person name="Zhang Y."/>
            <person name="Obille A."/>
            <person name="Becker A."/>
            <person name="Abrahante J.E."/>
            <person name="Garbe J."/>
            <person name="Badalamenti J.P."/>
            <person name="Herman A."/>
            <person name="Mangelson H."/>
            <person name="Liachko I."/>
            <person name="Sullivan S."/>
            <person name="Sone E.D."/>
            <person name="Koren S."/>
            <person name="Silverstein K.A.T."/>
            <person name="Beckman K.B."/>
            <person name="Gohl D.M."/>
        </authorList>
    </citation>
    <scope>NUCLEOTIDE SEQUENCE</scope>
    <source>
        <strain evidence="5">Duluth1</strain>
        <tissue evidence="5">Whole animal</tissue>
    </source>
</reference>
<accession>A0A9D3YX04</accession>
<dbReference type="Gene3D" id="2.10.25.10">
    <property type="entry name" value="Laminin"/>
    <property type="match status" value="1"/>
</dbReference>
<evidence type="ECO:0000313" key="5">
    <source>
        <dbReference type="EMBL" id="KAH3705673.1"/>
    </source>
</evidence>
<dbReference type="SUPFAM" id="SSF57196">
    <property type="entry name" value="EGF/Laminin"/>
    <property type="match status" value="1"/>
</dbReference>
<comment type="caution">
    <text evidence="3">Lacks conserved residue(s) required for the propagation of feature annotation.</text>
</comment>
<evidence type="ECO:0000256" key="2">
    <source>
        <dbReference type="ARBA" id="ARBA00023157"/>
    </source>
</evidence>
<dbReference type="InterPro" id="IPR018097">
    <property type="entry name" value="EGF_Ca-bd_CS"/>
</dbReference>
<reference evidence="5" key="2">
    <citation type="submission" date="2020-11" db="EMBL/GenBank/DDBJ databases">
        <authorList>
            <person name="McCartney M.A."/>
            <person name="Auch B."/>
            <person name="Kono T."/>
            <person name="Mallez S."/>
            <person name="Becker A."/>
            <person name="Gohl D.M."/>
            <person name="Silverstein K.A.T."/>
            <person name="Koren S."/>
            <person name="Bechman K.B."/>
            <person name="Herman A."/>
            <person name="Abrahante J.E."/>
            <person name="Garbe J."/>
        </authorList>
    </citation>
    <scope>NUCLEOTIDE SEQUENCE</scope>
    <source>
        <strain evidence="5">Duluth1</strain>
        <tissue evidence="5">Whole animal</tissue>
    </source>
</reference>
<gene>
    <name evidence="5" type="ORF">DPMN_080750</name>
</gene>
<dbReference type="AlphaFoldDB" id="A0A9D3YX04"/>
<dbReference type="PROSITE" id="PS00010">
    <property type="entry name" value="ASX_HYDROXYL"/>
    <property type="match status" value="1"/>
</dbReference>
<evidence type="ECO:0000313" key="6">
    <source>
        <dbReference type="Proteomes" id="UP000828390"/>
    </source>
</evidence>
<dbReference type="InterPro" id="IPR000742">
    <property type="entry name" value="EGF"/>
</dbReference>
<evidence type="ECO:0000256" key="1">
    <source>
        <dbReference type="ARBA" id="ARBA00022536"/>
    </source>
</evidence>
<dbReference type="Proteomes" id="UP000828390">
    <property type="component" value="Unassembled WGS sequence"/>
</dbReference>
<proteinExistence type="predicted"/>
<keyword evidence="1 3" id="KW-0245">EGF-like domain</keyword>
<organism evidence="5 6">
    <name type="scientific">Dreissena polymorpha</name>
    <name type="common">Zebra mussel</name>
    <name type="synonym">Mytilus polymorpha</name>
    <dbReference type="NCBI Taxonomy" id="45954"/>
    <lineage>
        <taxon>Eukaryota</taxon>
        <taxon>Metazoa</taxon>
        <taxon>Spiralia</taxon>
        <taxon>Lophotrochozoa</taxon>
        <taxon>Mollusca</taxon>
        <taxon>Bivalvia</taxon>
        <taxon>Autobranchia</taxon>
        <taxon>Heteroconchia</taxon>
        <taxon>Euheterodonta</taxon>
        <taxon>Imparidentia</taxon>
        <taxon>Neoheterodontei</taxon>
        <taxon>Myida</taxon>
        <taxon>Dreissenoidea</taxon>
        <taxon>Dreissenidae</taxon>
        <taxon>Dreissena</taxon>
    </lineage>
</organism>
<keyword evidence="6" id="KW-1185">Reference proteome</keyword>
<name>A0A9D3YX04_DREPO</name>
<dbReference type="GO" id="GO:0005509">
    <property type="term" value="F:calcium ion binding"/>
    <property type="evidence" value="ECO:0007669"/>
    <property type="project" value="InterPro"/>
</dbReference>
<feature type="domain" description="EGF-like" evidence="4">
    <location>
        <begin position="63"/>
        <end position="100"/>
    </location>
</feature>
<dbReference type="SMART" id="SM00179">
    <property type="entry name" value="EGF_CA"/>
    <property type="match status" value="1"/>
</dbReference>
<dbReference type="Pfam" id="PF07645">
    <property type="entry name" value="EGF_CA"/>
    <property type="match status" value="1"/>
</dbReference>
<comment type="caution">
    <text evidence="5">The sequence shown here is derived from an EMBL/GenBank/DDBJ whole genome shotgun (WGS) entry which is preliminary data.</text>
</comment>
<protein>
    <recommendedName>
        <fullName evidence="4">EGF-like domain-containing protein</fullName>
    </recommendedName>
</protein>
<dbReference type="PROSITE" id="PS01187">
    <property type="entry name" value="EGF_CA"/>
    <property type="match status" value="1"/>
</dbReference>
<sequence>MLTRFPPCSTNTLVTACSDNTYGDRCSLPCSCKTDNTLTPTQSCDHGSCFCTAFWKGNTCKEDIDECKADVCAVSNAFCHNILLGYKCFCKKGFVLDETRGLCKDVAKRKL</sequence>
<dbReference type="PROSITE" id="PS51257">
    <property type="entry name" value="PROKAR_LIPOPROTEIN"/>
    <property type="match status" value="1"/>
</dbReference>
<dbReference type="InterPro" id="IPR001881">
    <property type="entry name" value="EGF-like_Ca-bd_dom"/>
</dbReference>
<evidence type="ECO:0000259" key="4">
    <source>
        <dbReference type="PROSITE" id="PS50026"/>
    </source>
</evidence>
<dbReference type="InterPro" id="IPR049883">
    <property type="entry name" value="NOTCH1_EGF-like"/>
</dbReference>
<dbReference type="SMART" id="SM00181">
    <property type="entry name" value="EGF"/>
    <property type="match status" value="2"/>
</dbReference>
<keyword evidence="2" id="KW-1015">Disulfide bond</keyword>
<dbReference type="InterPro" id="IPR000152">
    <property type="entry name" value="EGF-type_Asp/Asn_hydroxyl_site"/>
</dbReference>
<evidence type="ECO:0000256" key="3">
    <source>
        <dbReference type="PROSITE-ProRule" id="PRU00076"/>
    </source>
</evidence>
<dbReference type="PROSITE" id="PS50026">
    <property type="entry name" value="EGF_3"/>
    <property type="match status" value="1"/>
</dbReference>